<dbReference type="Proteomes" id="UP000515160">
    <property type="component" value="Chromosome 3"/>
</dbReference>
<keyword evidence="2" id="KW-1185">Reference proteome</keyword>
<dbReference type="RefSeq" id="XP_034103656.1">
    <property type="nucleotide sequence ID" value="XM_034247765.2"/>
</dbReference>
<reference evidence="3" key="1">
    <citation type="submission" date="2025-08" db="UniProtKB">
        <authorList>
            <consortium name="RefSeq"/>
        </authorList>
    </citation>
    <scope>IDENTIFICATION</scope>
    <source>
        <strain evidence="3">15112-1751.03</strain>
        <tissue evidence="3">Whole Adult</tissue>
    </source>
</reference>
<dbReference type="AlphaFoldDB" id="A0A6P8WIX9"/>
<accession>A0A6P8WIX9</accession>
<dbReference type="OrthoDB" id="10262320at2759"/>
<protein>
    <submittedName>
        <fullName evidence="3">Uncharacterized protein LOC117567653</fullName>
    </submittedName>
</protein>
<dbReference type="GeneID" id="117567653"/>
<evidence type="ECO:0000256" key="1">
    <source>
        <dbReference type="SAM" id="MobiDB-lite"/>
    </source>
</evidence>
<gene>
    <name evidence="3" type="primary">LOC117567653</name>
</gene>
<evidence type="ECO:0000313" key="3">
    <source>
        <dbReference type="RefSeq" id="XP_034103656.1"/>
    </source>
</evidence>
<evidence type="ECO:0000313" key="2">
    <source>
        <dbReference type="Proteomes" id="UP000515160"/>
    </source>
</evidence>
<organism evidence="2 3">
    <name type="scientific">Drosophila albomicans</name>
    <name type="common">Fruit fly</name>
    <dbReference type="NCBI Taxonomy" id="7291"/>
    <lineage>
        <taxon>Eukaryota</taxon>
        <taxon>Metazoa</taxon>
        <taxon>Ecdysozoa</taxon>
        <taxon>Arthropoda</taxon>
        <taxon>Hexapoda</taxon>
        <taxon>Insecta</taxon>
        <taxon>Pterygota</taxon>
        <taxon>Neoptera</taxon>
        <taxon>Endopterygota</taxon>
        <taxon>Diptera</taxon>
        <taxon>Brachycera</taxon>
        <taxon>Muscomorpha</taxon>
        <taxon>Ephydroidea</taxon>
        <taxon>Drosophilidae</taxon>
        <taxon>Drosophila</taxon>
    </lineage>
</organism>
<sequence>MDKQLPNRKPTNKDGKQDVTQMELNICNTNSNSLVVINDLELLILIHMHPFLVCPAVRGFGEKDYEEWGWQQIAKRFNESYEGLQLNTPFTVEELQWRWEMLRPVCPLLGKACGKIPEKLWFTVSKINKMLATKPRVIVKPMTTAQQFILNQLPVMERLTSAQRQSLEAEVLDAIFTQERDFHLEPLNKRAQTIVQSQYEDFLKTIGIKELATSTSTSSVANTKTTPAAVTIKTYPANKRKPANDGNPSSSKNIRLIDNKLDTIGGRESLSKQLDQTSITLPDIKKEDYSFEAEEPLIIEAGTSSSDEQKLRYVPLKSVKYYTKKVRVRIKRLNLKNHQTLTRINELH</sequence>
<name>A0A6P8WIX9_DROAB</name>
<proteinExistence type="predicted"/>
<feature type="region of interest" description="Disordered" evidence="1">
    <location>
        <begin position="235"/>
        <end position="254"/>
    </location>
</feature>
<dbReference type="CTD" id="36957"/>